<evidence type="ECO:0000256" key="1">
    <source>
        <dbReference type="SAM" id="MobiDB-lite"/>
    </source>
</evidence>
<protein>
    <submittedName>
        <fullName evidence="2">Uncharacterized protein</fullName>
    </submittedName>
</protein>
<evidence type="ECO:0000313" key="3">
    <source>
        <dbReference type="Proteomes" id="UP001216390"/>
    </source>
</evidence>
<reference evidence="2" key="1">
    <citation type="submission" date="2023-01" db="EMBL/GenBank/DDBJ databases">
        <title>The diversity of Class Acidimicrobiia in South China Sea sediment environments and the proposal of Iamia marina sp. nov., a novel species of the genus Iamia.</title>
        <authorList>
            <person name="He Y."/>
            <person name="Tian X."/>
        </authorList>
    </citation>
    <scope>NUCLEOTIDE SEQUENCE</scope>
    <source>
        <strain evidence="2">DSM 19957</strain>
    </source>
</reference>
<dbReference type="KEGG" id="ima:PO878_03195"/>
<organism evidence="2 3">
    <name type="scientific">Iamia majanohamensis</name>
    <dbReference type="NCBI Taxonomy" id="467976"/>
    <lineage>
        <taxon>Bacteria</taxon>
        <taxon>Bacillati</taxon>
        <taxon>Actinomycetota</taxon>
        <taxon>Acidimicrobiia</taxon>
        <taxon>Acidimicrobiales</taxon>
        <taxon>Iamiaceae</taxon>
        <taxon>Iamia</taxon>
    </lineage>
</organism>
<dbReference type="EMBL" id="CP116942">
    <property type="protein sequence ID" value="WCO67729.1"/>
    <property type="molecule type" value="Genomic_DNA"/>
</dbReference>
<feature type="region of interest" description="Disordered" evidence="1">
    <location>
        <begin position="1"/>
        <end position="34"/>
    </location>
</feature>
<gene>
    <name evidence="2" type="ORF">PO878_03195</name>
</gene>
<keyword evidence="3" id="KW-1185">Reference proteome</keyword>
<dbReference type="AlphaFoldDB" id="A0AAE9Y6R5"/>
<sequence length="369" mass="40446">MGGSAHPEVDPGPRPSHPAGAPTPARRPDGGRHDGRAQALTVVLPLRLGGRTGLAAWLWVLRRRRLRGFAVGTLDSLRFVSAIRWSLLPPFHPPGRWPWRRSPDERWQLLFESSFDGDWDDYLEVFGAVQGWPLRTITAWGSGWPGLDDLRLFKAYAKAADHEPDHYVSAYPSLTSGDVFQELMARDPRRARSTARRHGLGLDHPSWTTLLLPLVEGRAAAAVRAARALEDPPDGGEPVLVRTGLVHFGRVVVLDRPTGSWLLVTLTHDGTAEEVLAAAVAADRHLGPTAPGGSTTLRRLVECTEGAPDPSEGWWDDADLTAHLLAARPAASRHHMAYCGYAGSTVAAVRDLAARPRRHATWPVREPRR</sequence>
<proteinExistence type="predicted"/>
<dbReference type="Proteomes" id="UP001216390">
    <property type="component" value="Chromosome"/>
</dbReference>
<accession>A0AAE9Y6R5</accession>
<dbReference type="RefSeq" id="WP_272737250.1">
    <property type="nucleotide sequence ID" value="NZ_CP116942.1"/>
</dbReference>
<evidence type="ECO:0000313" key="2">
    <source>
        <dbReference type="EMBL" id="WCO67729.1"/>
    </source>
</evidence>
<name>A0AAE9Y6R5_9ACTN</name>